<proteinExistence type="predicted"/>
<evidence type="ECO:0000256" key="4">
    <source>
        <dbReference type="ARBA" id="ARBA00023163"/>
    </source>
</evidence>
<keyword evidence="5" id="KW-0539">Nucleus</keyword>
<feature type="compositionally biased region" description="Polar residues" evidence="6">
    <location>
        <begin position="1"/>
        <end position="15"/>
    </location>
</feature>
<feature type="compositionally biased region" description="Low complexity" evidence="6">
    <location>
        <begin position="632"/>
        <end position="651"/>
    </location>
</feature>
<dbReference type="InterPro" id="IPR021858">
    <property type="entry name" value="Fun_TF"/>
</dbReference>
<dbReference type="PROSITE" id="PS50048">
    <property type="entry name" value="ZN2_CY6_FUNGAL_2"/>
    <property type="match status" value="1"/>
</dbReference>
<dbReference type="PANTHER" id="PTHR37534">
    <property type="entry name" value="TRANSCRIPTIONAL ACTIVATOR PROTEIN UGA3"/>
    <property type="match status" value="1"/>
</dbReference>
<gene>
    <name evidence="8" type="ORF">BDW59DRAFT_113317</name>
</gene>
<keyword evidence="9" id="KW-1185">Reference proteome</keyword>
<dbReference type="InterPro" id="IPR001138">
    <property type="entry name" value="Zn2Cys6_DnaBD"/>
</dbReference>
<evidence type="ECO:0000256" key="3">
    <source>
        <dbReference type="ARBA" id="ARBA00023125"/>
    </source>
</evidence>
<evidence type="ECO:0000259" key="7">
    <source>
        <dbReference type="PROSITE" id="PS50048"/>
    </source>
</evidence>
<comment type="subcellular location">
    <subcellularLocation>
        <location evidence="1">Nucleus</location>
    </subcellularLocation>
</comment>
<dbReference type="Gene3D" id="4.10.240.10">
    <property type="entry name" value="Zn(2)-C6 fungal-type DNA-binding domain"/>
    <property type="match status" value="1"/>
</dbReference>
<dbReference type="SMART" id="SM00066">
    <property type="entry name" value="GAL4"/>
    <property type="match status" value="1"/>
</dbReference>
<reference evidence="8 9" key="1">
    <citation type="submission" date="2024-07" db="EMBL/GenBank/DDBJ databases">
        <title>Section-level genome sequencing and comparative genomics of Aspergillus sections Usti and Cavernicolus.</title>
        <authorList>
            <consortium name="Lawrence Berkeley National Laboratory"/>
            <person name="Nybo J.L."/>
            <person name="Vesth T.C."/>
            <person name="Theobald S."/>
            <person name="Frisvad J.C."/>
            <person name="Larsen T.O."/>
            <person name="Kjaerboelling I."/>
            <person name="Rothschild-Mancinelli K."/>
            <person name="Lyhne E.K."/>
            <person name="Kogle M.E."/>
            <person name="Barry K."/>
            <person name="Clum A."/>
            <person name="Na H."/>
            <person name="Ledsgaard L."/>
            <person name="Lin J."/>
            <person name="Lipzen A."/>
            <person name="Kuo A."/>
            <person name="Riley R."/>
            <person name="Mondo S."/>
            <person name="LaButti K."/>
            <person name="Haridas S."/>
            <person name="Pangalinan J."/>
            <person name="Salamov A.A."/>
            <person name="Simmons B.A."/>
            <person name="Magnuson J.K."/>
            <person name="Chen J."/>
            <person name="Drula E."/>
            <person name="Henrissat B."/>
            <person name="Wiebenga A."/>
            <person name="Lubbers R.J."/>
            <person name="Gomes A.C."/>
            <person name="Makela M.R."/>
            <person name="Stajich J."/>
            <person name="Grigoriev I.V."/>
            <person name="Mortensen U.H."/>
            <person name="De vries R.P."/>
            <person name="Baker S.E."/>
            <person name="Andersen M.R."/>
        </authorList>
    </citation>
    <scope>NUCLEOTIDE SEQUENCE [LARGE SCALE GENOMIC DNA]</scope>
    <source>
        <strain evidence="8 9">CBS 600.67</strain>
    </source>
</reference>
<feature type="domain" description="Zn(2)-C6 fungal-type" evidence="7">
    <location>
        <begin position="45"/>
        <end position="75"/>
    </location>
</feature>
<accession>A0ABR4I1S2</accession>
<keyword evidence="2" id="KW-0805">Transcription regulation</keyword>
<keyword evidence="3" id="KW-0238">DNA-binding</keyword>
<evidence type="ECO:0000256" key="5">
    <source>
        <dbReference type="ARBA" id="ARBA00023242"/>
    </source>
</evidence>
<dbReference type="InterPro" id="IPR036864">
    <property type="entry name" value="Zn2-C6_fun-type_DNA-bd_sf"/>
</dbReference>
<evidence type="ECO:0000256" key="2">
    <source>
        <dbReference type="ARBA" id="ARBA00023015"/>
    </source>
</evidence>
<sequence length="678" mass="75884">MPNKGSATMPSSSKRGGSRYILPDPSVPEPTKRTTVKAYRRSRSGCFTCRLRRKKCDEERPTCQSCSKLGLRCDYKTPSWWSTTEQRNRQRDRIKDRIRQTKVMEKEGSLRDYMERIKSMCRKSPAKPAAEMNHPLLAEPSSSSSTLNPYAEALPTPVTATVTSPITPFNFEFRSNSDTMWPVPALPVPNSYSNTVTATPTVYNPVNPLQPQIPTPELTSDEWYTSTTTPTTANTLFPSQTQQLLQQQYSNPNPYAPGYGSIPQAGPLSSSLESMIPINENDRPLLNHFVDSVIPLVFPMSEALQSGPERVREILSSVRTNRSYMHCCLSVAAIHMKTSMGMEDEMDHDIVKHRYEAICQLTKAHNRTNSNQVEAMDATLAMIFYHCSVGTSDDYLPDIPWHAHFRAVSNIVKRLHSAPSQLNVSLIAWIDILGATMLGETPQFAHTYRTKHLGGVSSGLQSLMGCDDRVMYLISEIACLESLKNEKHLDDLSLCHHINALTAQLDWTEPLDPSLTTPFTSDMLIKIITTLFRLGARIYLYSLLPAFDPYDPSIINLVNAITETLQYIPAGARGFDRALVWPLFMAGAHSIPTSPFRKTMSERVTTLGYLGDFGSFGRMYRVLKAIWRVADSTPSSPASSSSSSSSGSTSSLEQTEPISPQLHWREVMKQNKWSYLLM</sequence>
<organism evidence="8 9">
    <name type="scientific">Aspergillus cavernicola</name>
    <dbReference type="NCBI Taxonomy" id="176166"/>
    <lineage>
        <taxon>Eukaryota</taxon>
        <taxon>Fungi</taxon>
        <taxon>Dikarya</taxon>
        <taxon>Ascomycota</taxon>
        <taxon>Pezizomycotina</taxon>
        <taxon>Eurotiomycetes</taxon>
        <taxon>Eurotiomycetidae</taxon>
        <taxon>Eurotiales</taxon>
        <taxon>Aspergillaceae</taxon>
        <taxon>Aspergillus</taxon>
        <taxon>Aspergillus subgen. Nidulantes</taxon>
    </lineage>
</organism>
<evidence type="ECO:0000313" key="9">
    <source>
        <dbReference type="Proteomes" id="UP001610335"/>
    </source>
</evidence>
<dbReference type="PANTHER" id="PTHR37534:SF12">
    <property type="entry name" value="ZN(2)-C6 FUNGAL-TYPE DOMAIN-CONTAINING PROTEIN"/>
    <property type="match status" value="1"/>
</dbReference>
<evidence type="ECO:0000256" key="1">
    <source>
        <dbReference type="ARBA" id="ARBA00004123"/>
    </source>
</evidence>
<dbReference type="Pfam" id="PF11951">
    <property type="entry name" value="Fungal_trans_2"/>
    <property type="match status" value="1"/>
</dbReference>
<dbReference type="CDD" id="cd00067">
    <property type="entry name" value="GAL4"/>
    <property type="match status" value="1"/>
</dbReference>
<evidence type="ECO:0000313" key="8">
    <source>
        <dbReference type="EMBL" id="KAL2820828.1"/>
    </source>
</evidence>
<name>A0ABR4I1S2_9EURO</name>
<evidence type="ECO:0000256" key="6">
    <source>
        <dbReference type="SAM" id="MobiDB-lite"/>
    </source>
</evidence>
<feature type="region of interest" description="Disordered" evidence="6">
    <location>
        <begin position="1"/>
        <end position="33"/>
    </location>
</feature>
<dbReference type="PROSITE" id="PS00463">
    <property type="entry name" value="ZN2_CY6_FUNGAL_1"/>
    <property type="match status" value="1"/>
</dbReference>
<comment type="caution">
    <text evidence="8">The sequence shown here is derived from an EMBL/GenBank/DDBJ whole genome shotgun (WGS) entry which is preliminary data.</text>
</comment>
<dbReference type="Proteomes" id="UP001610335">
    <property type="component" value="Unassembled WGS sequence"/>
</dbReference>
<feature type="region of interest" description="Disordered" evidence="6">
    <location>
        <begin position="632"/>
        <end position="656"/>
    </location>
</feature>
<dbReference type="EMBL" id="JBFXLS010000068">
    <property type="protein sequence ID" value="KAL2820828.1"/>
    <property type="molecule type" value="Genomic_DNA"/>
</dbReference>
<dbReference type="Pfam" id="PF00172">
    <property type="entry name" value="Zn_clus"/>
    <property type="match status" value="1"/>
</dbReference>
<protein>
    <submittedName>
        <fullName evidence="8">Fungal-specific transcription factor domain-containing protein</fullName>
    </submittedName>
</protein>
<keyword evidence="4" id="KW-0804">Transcription</keyword>
<dbReference type="SUPFAM" id="SSF57701">
    <property type="entry name" value="Zn2/Cys6 DNA-binding domain"/>
    <property type="match status" value="1"/>
</dbReference>